<keyword evidence="2" id="KW-0472">Membrane</keyword>
<dbReference type="Proteomes" id="UP001140949">
    <property type="component" value="Unassembled WGS sequence"/>
</dbReference>
<keyword evidence="4" id="KW-1185">Reference proteome</keyword>
<name>A0AAX6E2V7_IRIPA</name>
<feature type="transmembrane region" description="Helical" evidence="2">
    <location>
        <begin position="264"/>
        <end position="284"/>
    </location>
</feature>
<keyword evidence="2" id="KW-1133">Transmembrane helix</keyword>
<reference evidence="3" key="1">
    <citation type="journal article" date="2023" name="GigaByte">
        <title>Genome assembly of the bearded iris, Iris pallida Lam.</title>
        <authorList>
            <person name="Bruccoleri R.E."/>
            <person name="Oakeley E.J."/>
            <person name="Faust A.M.E."/>
            <person name="Altorfer M."/>
            <person name="Dessus-Babus S."/>
            <person name="Burckhardt D."/>
            <person name="Oertli M."/>
            <person name="Naumann U."/>
            <person name="Petersen F."/>
            <person name="Wong J."/>
        </authorList>
    </citation>
    <scope>NUCLEOTIDE SEQUENCE</scope>
    <source>
        <strain evidence="3">GSM-AAB239-AS_SAM_17_03QT</strain>
    </source>
</reference>
<comment type="caution">
    <text evidence="3">The sequence shown here is derived from an EMBL/GenBank/DDBJ whole genome shotgun (WGS) entry which is preliminary data.</text>
</comment>
<evidence type="ECO:0000313" key="4">
    <source>
        <dbReference type="Proteomes" id="UP001140949"/>
    </source>
</evidence>
<dbReference type="InterPro" id="IPR045883">
    <property type="entry name" value="At4g13530-like"/>
</dbReference>
<evidence type="ECO:0000256" key="1">
    <source>
        <dbReference type="SAM" id="MobiDB-lite"/>
    </source>
</evidence>
<protein>
    <submittedName>
        <fullName evidence="3">Uncharacterized protein</fullName>
    </submittedName>
</protein>
<keyword evidence="2" id="KW-0812">Transmembrane</keyword>
<evidence type="ECO:0000313" key="3">
    <source>
        <dbReference type="EMBL" id="KAJ6798427.1"/>
    </source>
</evidence>
<sequence>MDESADLQEWELLQNSDSDTDAASMRFEEIIRSDYFAIDPNNHRSKLSQIESVENSEDFSSDCDKGGPFPVGDPELEVGFEGIWSGLQVSEEMGERCFKEFGAGSGKEAYFLPHGSELGAGSEGIEPRVPISGDEVGMEGIRFFRKISEEFHYGSEKRDSFHVDDSGGDVDFEGIEGGELGKRGSEEFGTGSVKEPSFLSNGSEMELGFGGSEGSESEDLGSDSVVEMSDSGSVPVGDGEKRRLAWWKLPMEILKLFVFRKRPLWSIPIAAAVIGIVMMGRRLYRMKHKNQRVPLKISFEDKKAAAQLLVRAARLNEAAVRRAPVVGSPFLPASGVTPWSLVGLL</sequence>
<dbReference type="AlphaFoldDB" id="A0AAX6E2V7"/>
<feature type="region of interest" description="Disordered" evidence="1">
    <location>
        <begin position="175"/>
        <end position="234"/>
    </location>
</feature>
<evidence type="ECO:0000256" key="2">
    <source>
        <dbReference type="SAM" id="Phobius"/>
    </source>
</evidence>
<organism evidence="3 4">
    <name type="scientific">Iris pallida</name>
    <name type="common">Sweet iris</name>
    <dbReference type="NCBI Taxonomy" id="29817"/>
    <lineage>
        <taxon>Eukaryota</taxon>
        <taxon>Viridiplantae</taxon>
        <taxon>Streptophyta</taxon>
        <taxon>Embryophyta</taxon>
        <taxon>Tracheophyta</taxon>
        <taxon>Spermatophyta</taxon>
        <taxon>Magnoliopsida</taxon>
        <taxon>Liliopsida</taxon>
        <taxon>Asparagales</taxon>
        <taxon>Iridaceae</taxon>
        <taxon>Iridoideae</taxon>
        <taxon>Irideae</taxon>
        <taxon>Iris</taxon>
    </lineage>
</organism>
<reference evidence="3" key="2">
    <citation type="submission" date="2023-04" db="EMBL/GenBank/DDBJ databases">
        <authorList>
            <person name="Bruccoleri R.E."/>
            <person name="Oakeley E.J."/>
            <person name="Faust A.-M."/>
            <person name="Dessus-Babus S."/>
            <person name="Altorfer M."/>
            <person name="Burckhardt D."/>
            <person name="Oertli M."/>
            <person name="Naumann U."/>
            <person name="Petersen F."/>
            <person name="Wong J."/>
        </authorList>
    </citation>
    <scope>NUCLEOTIDE SEQUENCE</scope>
    <source>
        <strain evidence="3">GSM-AAB239-AS_SAM_17_03QT</strain>
        <tissue evidence="3">Leaf</tissue>
    </source>
</reference>
<gene>
    <name evidence="3" type="ORF">M6B38_211900</name>
</gene>
<accession>A0AAX6E2V7</accession>
<dbReference type="PANTHER" id="PTHR33646:SF6">
    <property type="entry name" value="TRANSMEMBRANE PROTEIN"/>
    <property type="match status" value="1"/>
</dbReference>
<proteinExistence type="predicted"/>
<dbReference type="EMBL" id="JANAVB010040220">
    <property type="protein sequence ID" value="KAJ6798427.1"/>
    <property type="molecule type" value="Genomic_DNA"/>
</dbReference>
<dbReference type="PANTHER" id="PTHR33646">
    <property type="entry name" value="GB|AAF00631.1"/>
    <property type="match status" value="1"/>
</dbReference>